<keyword evidence="3" id="KW-1185">Reference proteome</keyword>
<evidence type="ECO:0000313" key="2">
    <source>
        <dbReference type="EMBL" id="KUJ06688.1"/>
    </source>
</evidence>
<sequence length="75" mass="8438">MHVSKIFAILAFTVALGSSNPLPVREKRGLVMRQGSGYKPITYLEEDVGEVKKREAPDYIPITYLEDDVEGVERN</sequence>
<protein>
    <submittedName>
        <fullName evidence="2">Uncharacterized protein</fullName>
    </submittedName>
</protein>
<dbReference type="KEGG" id="psco:LY89DRAFT_403808"/>
<dbReference type="Proteomes" id="UP000070700">
    <property type="component" value="Unassembled WGS sequence"/>
</dbReference>
<dbReference type="InParanoid" id="A0A132B2Q8"/>
<name>A0A132B2Q8_MOLSC</name>
<feature type="chain" id="PRO_5007287780" evidence="1">
    <location>
        <begin position="20"/>
        <end position="75"/>
    </location>
</feature>
<gene>
    <name evidence="2" type="ORF">LY89DRAFT_403808</name>
</gene>
<evidence type="ECO:0000256" key="1">
    <source>
        <dbReference type="SAM" id="SignalP"/>
    </source>
</evidence>
<reference evidence="2 3" key="1">
    <citation type="submission" date="2015-10" db="EMBL/GenBank/DDBJ databases">
        <title>Full genome of DAOMC 229536 Phialocephala scopiformis, a fungal endophyte of spruce producing the potent anti-insectan compound rugulosin.</title>
        <authorList>
            <consortium name="DOE Joint Genome Institute"/>
            <person name="Walker A.K."/>
            <person name="Frasz S.L."/>
            <person name="Seifert K.A."/>
            <person name="Miller J.D."/>
            <person name="Mondo S.J."/>
            <person name="Labutti K."/>
            <person name="Lipzen A."/>
            <person name="Dockter R."/>
            <person name="Kennedy M."/>
            <person name="Grigoriev I.V."/>
            <person name="Spatafora J.W."/>
        </authorList>
    </citation>
    <scope>NUCLEOTIDE SEQUENCE [LARGE SCALE GENOMIC DNA]</scope>
    <source>
        <strain evidence="2 3">CBS 120377</strain>
    </source>
</reference>
<dbReference type="AlphaFoldDB" id="A0A132B2Q8"/>
<dbReference type="GeneID" id="28817006"/>
<feature type="signal peptide" evidence="1">
    <location>
        <begin position="1"/>
        <end position="19"/>
    </location>
</feature>
<keyword evidence="1" id="KW-0732">Signal</keyword>
<evidence type="ECO:0000313" key="3">
    <source>
        <dbReference type="Proteomes" id="UP000070700"/>
    </source>
</evidence>
<organism evidence="2 3">
    <name type="scientific">Mollisia scopiformis</name>
    <name type="common">Conifer needle endophyte fungus</name>
    <name type="synonym">Phialocephala scopiformis</name>
    <dbReference type="NCBI Taxonomy" id="149040"/>
    <lineage>
        <taxon>Eukaryota</taxon>
        <taxon>Fungi</taxon>
        <taxon>Dikarya</taxon>
        <taxon>Ascomycota</taxon>
        <taxon>Pezizomycotina</taxon>
        <taxon>Leotiomycetes</taxon>
        <taxon>Helotiales</taxon>
        <taxon>Mollisiaceae</taxon>
        <taxon>Mollisia</taxon>
    </lineage>
</organism>
<accession>A0A132B2Q8</accession>
<proteinExistence type="predicted"/>
<dbReference type="RefSeq" id="XP_018061043.1">
    <property type="nucleotide sequence ID" value="XM_018207280.1"/>
</dbReference>
<dbReference type="EMBL" id="KQ947444">
    <property type="protein sequence ID" value="KUJ06688.1"/>
    <property type="molecule type" value="Genomic_DNA"/>
</dbReference>